<sequence>CNPPPTHETDKRKHNQLLCETTNHIKQKRNQPPTYEIAIKRK</sequence>
<evidence type="ECO:0000313" key="3">
    <source>
        <dbReference type="Proteomes" id="UP000789396"/>
    </source>
</evidence>
<dbReference type="Proteomes" id="UP000789396">
    <property type="component" value="Unassembled WGS sequence"/>
</dbReference>
<evidence type="ECO:0000313" key="2">
    <source>
        <dbReference type="EMBL" id="CAG8747209.1"/>
    </source>
</evidence>
<feature type="non-terminal residue" evidence="2">
    <location>
        <position position="1"/>
    </location>
</feature>
<keyword evidence="3" id="KW-1185">Reference proteome</keyword>
<protein>
    <submittedName>
        <fullName evidence="2">8627_t:CDS:1</fullName>
    </submittedName>
</protein>
<evidence type="ECO:0000256" key="1">
    <source>
        <dbReference type="SAM" id="MobiDB-lite"/>
    </source>
</evidence>
<dbReference type="AlphaFoldDB" id="A0A9N9NKT3"/>
<feature type="non-terminal residue" evidence="2">
    <location>
        <position position="42"/>
    </location>
</feature>
<organism evidence="2 3">
    <name type="scientific">Racocetra fulgida</name>
    <dbReference type="NCBI Taxonomy" id="60492"/>
    <lineage>
        <taxon>Eukaryota</taxon>
        <taxon>Fungi</taxon>
        <taxon>Fungi incertae sedis</taxon>
        <taxon>Mucoromycota</taxon>
        <taxon>Glomeromycotina</taxon>
        <taxon>Glomeromycetes</taxon>
        <taxon>Diversisporales</taxon>
        <taxon>Gigasporaceae</taxon>
        <taxon>Racocetra</taxon>
    </lineage>
</organism>
<dbReference type="EMBL" id="CAJVPZ010034629">
    <property type="protein sequence ID" value="CAG8747209.1"/>
    <property type="molecule type" value="Genomic_DNA"/>
</dbReference>
<accession>A0A9N9NKT3</accession>
<gene>
    <name evidence="2" type="ORF">RFULGI_LOCUS13325</name>
</gene>
<reference evidence="2" key="1">
    <citation type="submission" date="2021-06" db="EMBL/GenBank/DDBJ databases">
        <authorList>
            <person name="Kallberg Y."/>
            <person name="Tangrot J."/>
            <person name="Rosling A."/>
        </authorList>
    </citation>
    <scope>NUCLEOTIDE SEQUENCE</scope>
    <source>
        <strain evidence="2">IN212</strain>
    </source>
</reference>
<proteinExistence type="predicted"/>
<comment type="caution">
    <text evidence="2">The sequence shown here is derived from an EMBL/GenBank/DDBJ whole genome shotgun (WGS) entry which is preliminary data.</text>
</comment>
<name>A0A9N9NKT3_9GLOM</name>
<feature type="region of interest" description="Disordered" evidence="1">
    <location>
        <begin position="1"/>
        <end position="42"/>
    </location>
</feature>